<protein>
    <submittedName>
        <fullName evidence="1">Na/Pi cotransporter family protein</fullName>
    </submittedName>
</protein>
<name>A0ACD3SUB5_9BURK</name>
<organism evidence="1 2">
    <name type="scientific">Imbroritus primus</name>
    <dbReference type="NCBI Taxonomy" id="3058603"/>
    <lineage>
        <taxon>Bacteria</taxon>
        <taxon>Pseudomonadati</taxon>
        <taxon>Pseudomonadota</taxon>
        <taxon>Betaproteobacteria</taxon>
        <taxon>Burkholderiales</taxon>
        <taxon>Burkholderiaceae</taxon>
        <taxon>Imbroritus</taxon>
    </lineage>
</organism>
<gene>
    <name evidence="1" type="ORF">MW7_001120</name>
</gene>
<accession>A0ACD3SUB5</accession>
<proteinExistence type="predicted"/>
<dbReference type="EMBL" id="AKCV02000004">
    <property type="protein sequence ID" value="TMS59776.1"/>
    <property type="molecule type" value="Genomic_DNA"/>
</dbReference>
<evidence type="ECO:0000313" key="2">
    <source>
        <dbReference type="Proteomes" id="UP000004277"/>
    </source>
</evidence>
<evidence type="ECO:0000313" key="1">
    <source>
        <dbReference type="EMBL" id="TMS59776.1"/>
    </source>
</evidence>
<reference evidence="1" key="1">
    <citation type="submission" date="2019-05" db="EMBL/GenBank/DDBJ databases">
        <title>Revised genome assembly of Burkholderiaceae (previously Ralstonia) sp. PBA.</title>
        <authorList>
            <person name="Gan H.M."/>
        </authorList>
    </citation>
    <scope>NUCLEOTIDE SEQUENCE</scope>
    <source>
        <strain evidence="1">PBA</strain>
    </source>
</reference>
<comment type="caution">
    <text evidence="1">The sequence shown here is derived from an EMBL/GenBank/DDBJ whole genome shotgun (WGS) entry which is preliminary data.</text>
</comment>
<keyword evidence="2" id="KW-1185">Reference proteome</keyword>
<sequence length="557" mass="58999">MQILLSLMSGVALLVWGTHMTRKAMLHAFGARLRGVLAAGTAHPARGFLAGLGVTALIQSSSATALMTSAFVADGLVTLSAALPIVLGADVGSSLMALVLSVDVSWLSPLLLLLGIGLHLWGKNRPVAQFGKIIIGLGQITLALQLIRQYAAPLVHAGVVRAVFAALGDDMLLALAIGAMVTVAAYSSLAVVLLTATLTAGGVITPATALPLVLGANLGSGLLACFVNAGARRAAKRVSLANLLFRLTGVLMVLPWLGNDRVPGWLTSLAGTIAATPGTVPIVFHAVFNLAVALAFIWAVRPLAALCQRLLPDAEPTAEGDGGPRYLNPIDLQQPVLAMGNASREVIRIGEMVEQMLSGIRRAIVANDRAACSHCRTLDDRIDALYASVKLYLTEVDQGSLRQEELQRWHEIMLMNIHLEYAGDIGDRILADLGQRKIGRNLGFSAEGQAELLELCDLLSANLRTSLAAFLSRDAHAARLLDSCAAHFVELERRHSARHIARIAQRRAVSVETSGLHLDLLHDMAQMNALLCHAVADSARHRHDGADPRLPGALQPA</sequence>
<dbReference type="Proteomes" id="UP000004277">
    <property type="component" value="Unassembled WGS sequence"/>
</dbReference>